<dbReference type="AlphaFoldDB" id="A0A7R8VM54"/>
<dbReference type="EMBL" id="OA566545">
    <property type="protein sequence ID" value="CAD7199065.1"/>
    <property type="molecule type" value="Genomic_DNA"/>
</dbReference>
<name>A0A7R8VM54_TIMDO</name>
<gene>
    <name evidence="1" type="ORF">TDIB3V08_LOCUS5337</name>
</gene>
<protein>
    <submittedName>
        <fullName evidence="1">Uncharacterized protein</fullName>
    </submittedName>
</protein>
<sequence length="197" mass="22175">MSSLNKLNNSLMSEAVEVCSWVAFCGGRVACRTTRLYCRLVDATSDWRVSATVFGRWGREGKSLPVALGVGVAGGNGQLSGGHDSGCEVLLRSRFRFTPCCGLLTPLGYHHSKKHRYVCPEFRIGLTRMVTFTFPIWGRQWRKDYPLTSREPSRLSQWSPVVAKFYTRVISNETIRRHKNLASSLQTAKWSPKESTI</sequence>
<accession>A0A7R8VM54</accession>
<organism evidence="1">
    <name type="scientific">Timema douglasi</name>
    <name type="common">Walking stick</name>
    <dbReference type="NCBI Taxonomy" id="61478"/>
    <lineage>
        <taxon>Eukaryota</taxon>
        <taxon>Metazoa</taxon>
        <taxon>Ecdysozoa</taxon>
        <taxon>Arthropoda</taxon>
        <taxon>Hexapoda</taxon>
        <taxon>Insecta</taxon>
        <taxon>Pterygota</taxon>
        <taxon>Neoptera</taxon>
        <taxon>Polyneoptera</taxon>
        <taxon>Phasmatodea</taxon>
        <taxon>Timematodea</taxon>
        <taxon>Timematoidea</taxon>
        <taxon>Timematidae</taxon>
        <taxon>Timema</taxon>
    </lineage>
</organism>
<evidence type="ECO:0000313" key="1">
    <source>
        <dbReference type="EMBL" id="CAD7199065.1"/>
    </source>
</evidence>
<proteinExistence type="predicted"/>
<reference evidence="1" key="1">
    <citation type="submission" date="2020-11" db="EMBL/GenBank/DDBJ databases">
        <authorList>
            <person name="Tran Van P."/>
        </authorList>
    </citation>
    <scope>NUCLEOTIDE SEQUENCE</scope>
</reference>